<dbReference type="Proteomes" id="UP001597058">
    <property type="component" value="Unassembled WGS sequence"/>
</dbReference>
<reference evidence="3" key="1">
    <citation type="journal article" date="2019" name="Int. J. Syst. Evol. Microbiol.">
        <title>The Global Catalogue of Microorganisms (GCM) 10K type strain sequencing project: providing services to taxonomists for standard genome sequencing and annotation.</title>
        <authorList>
            <consortium name="The Broad Institute Genomics Platform"/>
            <consortium name="The Broad Institute Genome Sequencing Center for Infectious Disease"/>
            <person name="Wu L."/>
            <person name="Ma J."/>
        </authorList>
    </citation>
    <scope>NUCLEOTIDE SEQUENCE [LARGE SCALE GENOMIC DNA]</scope>
    <source>
        <strain evidence="3">CGMCC 4.7020</strain>
    </source>
</reference>
<gene>
    <name evidence="2" type="ORF">ACFQ5X_48595</name>
</gene>
<feature type="region of interest" description="Disordered" evidence="1">
    <location>
        <begin position="90"/>
        <end position="116"/>
    </location>
</feature>
<feature type="region of interest" description="Disordered" evidence="1">
    <location>
        <begin position="144"/>
        <end position="193"/>
    </location>
</feature>
<feature type="compositionally biased region" description="Polar residues" evidence="1">
    <location>
        <begin position="107"/>
        <end position="116"/>
    </location>
</feature>
<comment type="caution">
    <text evidence="2">The sequence shown here is derived from an EMBL/GenBank/DDBJ whole genome shotgun (WGS) entry which is preliminary data.</text>
</comment>
<name>A0ABW3XVE7_9ACTN</name>
<organism evidence="2 3">
    <name type="scientific">Streptomyces kaempferi</name>
    <dbReference type="NCBI Taxonomy" id="333725"/>
    <lineage>
        <taxon>Bacteria</taxon>
        <taxon>Bacillati</taxon>
        <taxon>Actinomycetota</taxon>
        <taxon>Actinomycetes</taxon>
        <taxon>Kitasatosporales</taxon>
        <taxon>Streptomycetaceae</taxon>
        <taxon>Streptomyces</taxon>
    </lineage>
</organism>
<protein>
    <recommendedName>
        <fullName evidence="4">IrrE N-terminal-like domain-containing protein</fullName>
    </recommendedName>
</protein>
<accession>A0ABW3XVE7</accession>
<evidence type="ECO:0000313" key="3">
    <source>
        <dbReference type="Proteomes" id="UP001597058"/>
    </source>
</evidence>
<feature type="compositionally biased region" description="Basic and acidic residues" evidence="1">
    <location>
        <begin position="174"/>
        <end position="187"/>
    </location>
</feature>
<dbReference type="RefSeq" id="WP_381242359.1">
    <property type="nucleotide sequence ID" value="NZ_JBHSKH010000117.1"/>
</dbReference>
<evidence type="ECO:0008006" key="4">
    <source>
        <dbReference type="Google" id="ProtNLM"/>
    </source>
</evidence>
<keyword evidence="3" id="KW-1185">Reference proteome</keyword>
<feature type="region of interest" description="Disordered" evidence="1">
    <location>
        <begin position="561"/>
        <end position="580"/>
    </location>
</feature>
<dbReference type="EMBL" id="JBHTMM010000212">
    <property type="protein sequence ID" value="MFD1313542.1"/>
    <property type="molecule type" value="Genomic_DNA"/>
</dbReference>
<proteinExistence type="predicted"/>
<evidence type="ECO:0000256" key="1">
    <source>
        <dbReference type="SAM" id="MobiDB-lite"/>
    </source>
</evidence>
<evidence type="ECO:0000313" key="2">
    <source>
        <dbReference type="EMBL" id="MFD1313542.1"/>
    </source>
</evidence>
<sequence length="703" mass="77583">MSTPDDVAEKRLVCFPLESDLAQRMVDGGPELAAALTRAQAMLAEVYGELIAQVAAEATEVRQQSIQSSDLAEVSAGKFQADMALDPAGAVRSRGADPAPQDKYGESPNSYSSQTSPLLNGEFLKLEALENSVTEQRIFLNSPRSAHPAISNNRDRPEIRSMRASTDSGPGRPAAKEKQPLRADNVTDGRPVATHMNKAPVTNAEQREEIIRQIETTYGIRLDSQAGLAAVLEANPGTPYNVASKIQALRWDLETLKEFLAALLHFKDILGPRRERSSRRGMDQEVVTAALVTFGITNRELDSGADGEYFEHRRTMVLYRPRIEGKLYGKMHNTLTFTHELAHALLGYAMLDFKETYWKGIEAPLPLAIGGVAQDLAEDFRAAIIADWTIPDFSSRYPKHAKAIRALKKLRPDLFVRRSNETLDDAARRIEVASVGYLPRFGAEVGAWASDGTRYYPVERPPSHYAESDPAEDLAESTAFTCNSPNNMSRAAPLRYAFIKRHMSDWKDFRPRAIEEAPGRLIRNTVGLRSRSTPINQIRTALRASNSENYTTRYGTSFVERSANTGNSSGLEGESQVVKPSVKENSHAELEYGHSPGKVQEQSQIPGLWDAQKKQFILKLDLLSPKEAVRAKQFAATVNMLEMKQSVGQVGLLTVTLQNKAATHTAAPGEFMINIMKFANSLAVHYGSVELVLLSGQKIKVCM</sequence>